<keyword evidence="1" id="KW-1133">Transmembrane helix</keyword>
<feature type="transmembrane region" description="Helical" evidence="1">
    <location>
        <begin position="74"/>
        <end position="94"/>
    </location>
</feature>
<proteinExistence type="predicted"/>
<reference evidence="2 3" key="1">
    <citation type="submission" date="2020-08" db="EMBL/GenBank/DDBJ databases">
        <title>Genomic Encyclopedia of Type Strains, Phase IV (KMG-IV): sequencing the most valuable type-strain genomes for metagenomic binning, comparative biology and taxonomic classification.</title>
        <authorList>
            <person name="Goeker M."/>
        </authorList>
    </citation>
    <scope>NUCLEOTIDE SEQUENCE [LARGE SCALE GENOMIC DNA]</scope>
    <source>
        <strain evidence="2 3">DSM 101015</strain>
    </source>
</reference>
<feature type="transmembrane region" description="Helical" evidence="1">
    <location>
        <begin position="44"/>
        <end position="62"/>
    </location>
</feature>
<gene>
    <name evidence="2" type="ORF">GGR93_003427</name>
</gene>
<comment type="caution">
    <text evidence="2">The sequence shown here is derived from an EMBL/GenBank/DDBJ whole genome shotgun (WGS) entry which is preliminary data.</text>
</comment>
<dbReference type="AlphaFoldDB" id="A0A7W6MAV4"/>
<dbReference type="Proteomes" id="UP000565745">
    <property type="component" value="Unassembled WGS sequence"/>
</dbReference>
<evidence type="ECO:0000313" key="3">
    <source>
        <dbReference type="Proteomes" id="UP000565745"/>
    </source>
</evidence>
<protein>
    <submittedName>
        <fullName evidence="2">Uncharacterized protein</fullName>
    </submittedName>
</protein>
<dbReference type="EMBL" id="JACIFU010000005">
    <property type="protein sequence ID" value="MBB4175624.1"/>
    <property type="molecule type" value="Genomic_DNA"/>
</dbReference>
<keyword evidence="1" id="KW-0812">Transmembrane</keyword>
<evidence type="ECO:0000256" key="1">
    <source>
        <dbReference type="SAM" id="Phobius"/>
    </source>
</evidence>
<evidence type="ECO:0000313" key="2">
    <source>
        <dbReference type="EMBL" id="MBB4175624.1"/>
    </source>
</evidence>
<name>A0A7W6MAV4_9RHOB</name>
<organism evidence="2 3">
    <name type="scientific">Sulfitobacter noctilucicola</name>
    <dbReference type="NCBI Taxonomy" id="1342301"/>
    <lineage>
        <taxon>Bacteria</taxon>
        <taxon>Pseudomonadati</taxon>
        <taxon>Pseudomonadota</taxon>
        <taxon>Alphaproteobacteria</taxon>
        <taxon>Rhodobacterales</taxon>
        <taxon>Roseobacteraceae</taxon>
        <taxon>Sulfitobacter</taxon>
    </lineage>
</organism>
<sequence length="114" mass="12877">MAKTPLPNPASPQSARAVAPITKTPVFLERQSYRMRRMMDAVRLLPFLGVALWMVPLMWPLPDANGGQGTSMSVALRYIFGVWCLLPFCAWLLWRRTRNRIVPESGATPEPKKP</sequence>
<keyword evidence="3" id="KW-1185">Reference proteome</keyword>
<keyword evidence="1" id="KW-0472">Membrane</keyword>
<accession>A0A7W6MAV4</accession>